<evidence type="ECO:0000256" key="3">
    <source>
        <dbReference type="ARBA" id="ARBA00022777"/>
    </source>
</evidence>
<dbReference type="GO" id="GO:0000160">
    <property type="term" value="P:phosphorelay signal transduction system"/>
    <property type="evidence" value="ECO:0007669"/>
    <property type="project" value="InterPro"/>
</dbReference>
<evidence type="ECO:0000313" key="8">
    <source>
        <dbReference type="Proteomes" id="UP000000787"/>
    </source>
</evidence>
<dbReference type="eggNOG" id="COG2114">
    <property type="taxonomic scope" value="Bacteria"/>
</dbReference>
<dbReference type="SUPFAM" id="SSF55073">
    <property type="entry name" value="Nucleotide cyclase"/>
    <property type="match status" value="1"/>
</dbReference>
<comment type="similarity">
    <text evidence="1">Belongs to the adenylyl cyclase class-3 family.</text>
</comment>
<dbReference type="HOGENOM" id="CLU_305413_0_0_0"/>
<dbReference type="GO" id="GO:0004016">
    <property type="term" value="F:adenylate cyclase activity"/>
    <property type="evidence" value="ECO:0007669"/>
    <property type="project" value="UniProtKB-ARBA"/>
</dbReference>
<dbReference type="InterPro" id="IPR050697">
    <property type="entry name" value="Adenylyl/Guanylyl_Cyclase_3/4"/>
</dbReference>
<dbReference type="InterPro" id="IPR029787">
    <property type="entry name" value="Nucleotide_cyclase"/>
</dbReference>
<dbReference type="Proteomes" id="UP000000787">
    <property type="component" value="Chromosome"/>
</dbReference>
<dbReference type="SUPFAM" id="SSF55781">
    <property type="entry name" value="GAF domain-like"/>
    <property type="match status" value="4"/>
</dbReference>
<reference evidence="7 8" key="1">
    <citation type="journal article" date="2011" name="Stand. Genomic Sci.">
        <title>Complete genome sequence of the filamentous gliding predatory bacterium Herpetosiphon aurantiacus type strain (114-95(T)).</title>
        <authorList>
            <person name="Kiss H."/>
            <person name="Nett M."/>
            <person name="Domin N."/>
            <person name="Martin K."/>
            <person name="Maresca J.A."/>
            <person name="Copeland A."/>
            <person name="Lapidus A."/>
            <person name="Lucas S."/>
            <person name="Berry K.W."/>
            <person name="Glavina Del Rio T."/>
            <person name="Dalin E."/>
            <person name="Tice H."/>
            <person name="Pitluck S."/>
            <person name="Richardson P."/>
            <person name="Bruce D."/>
            <person name="Goodwin L."/>
            <person name="Han C."/>
            <person name="Detter J.C."/>
            <person name="Schmutz J."/>
            <person name="Brettin T."/>
            <person name="Land M."/>
            <person name="Hauser L."/>
            <person name="Kyrpides N.C."/>
            <person name="Ivanova N."/>
            <person name="Goker M."/>
            <person name="Woyke T."/>
            <person name="Klenk H.P."/>
            <person name="Bryant D.A."/>
        </authorList>
    </citation>
    <scope>NUCLEOTIDE SEQUENCE [LARGE SCALE GENOMIC DNA]</scope>
    <source>
        <strain evidence="8">ATCC 23779 / DSM 785 / 114-95</strain>
    </source>
</reference>
<evidence type="ECO:0000259" key="5">
    <source>
        <dbReference type="PROSITE" id="PS50110"/>
    </source>
</evidence>
<dbReference type="Pfam" id="PF13185">
    <property type="entry name" value="GAF_2"/>
    <property type="match status" value="1"/>
</dbReference>
<dbReference type="Pfam" id="PF00211">
    <property type="entry name" value="Guanylate_cyc"/>
    <property type="match status" value="1"/>
</dbReference>
<evidence type="ECO:0000256" key="2">
    <source>
        <dbReference type="ARBA" id="ARBA00022679"/>
    </source>
</evidence>
<keyword evidence="2" id="KW-0808">Transferase</keyword>
<evidence type="ECO:0000313" key="7">
    <source>
        <dbReference type="EMBL" id="ABX04801.1"/>
    </source>
</evidence>
<dbReference type="GO" id="GO:0016301">
    <property type="term" value="F:kinase activity"/>
    <property type="evidence" value="ECO:0007669"/>
    <property type="project" value="UniProtKB-KW"/>
</dbReference>
<sequence length="1020" mass="114170">MPDASNGHVLIVEDDLSISRMFQLLLRDAGYRVSLANSSEEALQFVRVITPDIILLDISLPGMNGVDLTRHLRSNPAIPFIPIIQITALGDLRTKVAALDAGADDILVKPIELSELLARLRVMLRLQKNRRGLEESTRQMHILYAISQTLNSSLDINSILRDLVLQLANALGAVRTSIILVNDHNTPFYASSVKETLNTESIQRVIRDGVAGWVMRAMKPLIIADTTRDPRWISLDRRTETTRSILSVPLIHQGIVVGVVTAAHTRTNYFTQEHLELAQNIGNQSVTAFNHAQLFQTTVQQKSLLERRSQMLEELLNVGERLSLNLPLQDVLNELAQAIHRSLGFRQVIIHVFGIDDVEPAQGVAGVQREQIQQLWTNAQIQQSIVPLLRERFRISRSYFVPSGYKLDDEETNQLPFGAIGIRQADYLFVPLGSPQQLLGLMIVDLPNNLITPDLATIQALEVFANHGTTAVNNNRLFAREHTRANQLQLLVELGRNFAELMTPDQLLRLVASLVRHSFGFNSVAILLKHNNEFMLRAGTHNFAHHPYNQPLSIDARILQALEHYQSWLSSNSEQFCLNYEWGEPTIVAELIVPLHTHEGIQGLLVIGHSDASALDGLTQSILGAIAVQLTVGLDNAKLFLREQEYIQQLNRVNDIALQLTSTTTEPAFHEIMQQVAAMFQAPQSMLVLVDPEQRQINRSIAYPQSWLHELPALPELLASLDESRVQMLNHQHASALGQTLRQSEINTIVVAQLYSAERLHGLLLIKPADIHYVWRSNDRNLLQTLATLFAQALENQQLQAQRLERLRADLQRYMAPPLVEQLLSEGGFGEASERDIVVLFADLRGFTALSENLAPQVVVKQILNRFFDEMTAVLYRYDAIIDKFLGDGLMAVFGSVRPLPNDAERAMNAAIDMQQTFAKLQTEWQASFGYAIGLGIGMSCGRAVVGNIGSAQRMDYTVIGDVVNTASRLVGIAEAGQIIITQPLAQRLKRHKRQLEELEPVQLKGKRELQAIYAIRKSR</sequence>
<dbReference type="SMART" id="SM00044">
    <property type="entry name" value="CYCc"/>
    <property type="match status" value="1"/>
</dbReference>
<evidence type="ECO:0000259" key="6">
    <source>
        <dbReference type="PROSITE" id="PS50125"/>
    </source>
</evidence>
<protein>
    <submittedName>
        <fullName evidence="7">Adenylate/guanylate cyclase with GAF sensor(S)</fullName>
    </submittedName>
</protein>
<dbReference type="STRING" id="316274.Haur_2161"/>
<dbReference type="SMART" id="SM00448">
    <property type="entry name" value="REC"/>
    <property type="match status" value="1"/>
</dbReference>
<dbReference type="PROSITE" id="PS50110">
    <property type="entry name" value="RESPONSE_REGULATORY"/>
    <property type="match status" value="1"/>
</dbReference>
<feature type="domain" description="Guanylate cyclase" evidence="6">
    <location>
        <begin position="838"/>
        <end position="971"/>
    </location>
</feature>
<accession>A9AWZ3</accession>
<dbReference type="InterPro" id="IPR001789">
    <property type="entry name" value="Sig_transdc_resp-reg_receiver"/>
</dbReference>
<keyword evidence="4" id="KW-0597">Phosphoprotein</keyword>
<organism evidence="7 8">
    <name type="scientific">Herpetosiphon aurantiacus (strain ATCC 23779 / DSM 785 / 114-95)</name>
    <dbReference type="NCBI Taxonomy" id="316274"/>
    <lineage>
        <taxon>Bacteria</taxon>
        <taxon>Bacillati</taxon>
        <taxon>Chloroflexota</taxon>
        <taxon>Chloroflexia</taxon>
        <taxon>Herpetosiphonales</taxon>
        <taxon>Herpetosiphonaceae</taxon>
        <taxon>Herpetosiphon</taxon>
    </lineage>
</organism>
<dbReference type="SUPFAM" id="SSF52172">
    <property type="entry name" value="CheY-like"/>
    <property type="match status" value="1"/>
</dbReference>
<dbReference type="CDD" id="cd07302">
    <property type="entry name" value="CHD"/>
    <property type="match status" value="1"/>
</dbReference>
<evidence type="ECO:0000256" key="4">
    <source>
        <dbReference type="PROSITE-ProRule" id="PRU00169"/>
    </source>
</evidence>
<dbReference type="Gene3D" id="3.30.450.40">
    <property type="match status" value="4"/>
</dbReference>
<dbReference type="InterPro" id="IPR011006">
    <property type="entry name" value="CheY-like_superfamily"/>
</dbReference>
<name>A9AWZ3_HERA2</name>
<dbReference type="eggNOG" id="COG0745">
    <property type="taxonomic scope" value="Bacteria"/>
</dbReference>
<keyword evidence="3" id="KW-0418">Kinase</keyword>
<dbReference type="InterPro" id="IPR001054">
    <property type="entry name" value="A/G_cyclase"/>
</dbReference>
<dbReference type="InterPro" id="IPR029016">
    <property type="entry name" value="GAF-like_dom_sf"/>
</dbReference>
<dbReference type="Gene3D" id="3.30.70.1230">
    <property type="entry name" value="Nucleotide cyclase"/>
    <property type="match status" value="1"/>
</dbReference>
<dbReference type="PROSITE" id="PS50125">
    <property type="entry name" value="GUANYLATE_CYCLASE_2"/>
    <property type="match status" value="1"/>
</dbReference>
<keyword evidence="8" id="KW-1185">Reference proteome</keyword>
<dbReference type="KEGG" id="hau:Haur_2161"/>
<feature type="domain" description="Response regulatory" evidence="5">
    <location>
        <begin position="8"/>
        <end position="124"/>
    </location>
</feature>
<dbReference type="Gene3D" id="3.40.50.2300">
    <property type="match status" value="1"/>
</dbReference>
<dbReference type="Pfam" id="PF00072">
    <property type="entry name" value="Response_reg"/>
    <property type="match status" value="1"/>
</dbReference>
<dbReference type="PANTHER" id="PTHR43081">
    <property type="entry name" value="ADENYLATE CYCLASE, TERMINAL-DIFFERENTIATION SPECIFIC-RELATED"/>
    <property type="match status" value="1"/>
</dbReference>
<dbReference type="PANTHER" id="PTHR43081:SF1">
    <property type="entry name" value="ADENYLATE CYCLASE, TERMINAL-DIFFERENTIATION SPECIFIC"/>
    <property type="match status" value="1"/>
</dbReference>
<dbReference type="Pfam" id="PF01590">
    <property type="entry name" value="GAF"/>
    <property type="match status" value="1"/>
</dbReference>
<proteinExistence type="inferred from homology"/>
<dbReference type="GO" id="GO:0006171">
    <property type="term" value="P:cAMP biosynthetic process"/>
    <property type="evidence" value="ECO:0007669"/>
    <property type="project" value="TreeGrafter"/>
</dbReference>
<dbReference type="BioCyc" id="HAUR316274:GHYA-2189-MONOMER"/>
<dbReference type="EMBL" id="CP000875">
    <property type="protein sequence ID" value="ABX04801.1"/>
    <property type="molecule type" value="Genomic_DNA"/>
</dbReference>
<dbReference type="InParanoid" id="A9AWZ3"/>
<dbReference type="InterPro" id="IPR003018">
    <property type="entry name" value="GAF"/>
</dbReference>
<gene>
    <name evidence="7" type="ordered locus">Haur_2161</name>
</gene>
<evidence type="ECO:0000256" key="1">
    <source>
        <dbReference type="ARBA" id="ARBA00005381"/>
    </source>
</evidence>
<feature type="modified residue" description="4-aspartylphosphate" evidence="4">
    <location>
        <position position="57"/>
    </location>
</feature>
<dbReference type="eggNOG" id="COG2203">
    <property type="taxonomic scope" value="Bacteria"/>
</dbReference>
<dbReference type="AlphaFoldDB" id="A9AWZ3"/>
<dbReference type="SMART" id="SM00065">
    <property type="entry name" value="GAF"/>
    <property type="match status" value="4"/>
</dbReference>